<evidence type="ECO:0000313" key="4">
    <source>
        <dbReference type="Proteomes" id="UP000265618"/>
    </source>
</evidence>
<reference evidence="3 4" key="1">
    <citation type="journal article" date="2018" name="PLoS ONE">
        <title>The draft genome of Kipferlia bialata reveals reductive genome evolution in fornicate parasites.</title>
        <authorList>
            <person name="Tanifuji G."/>
            <person name="Takabayashi S."/>
            <person name="Kume K."/>
            <person name="Takagi M."/>
            <person name="Nakayama T."/>
            <person name="Kamikawa R."/>
            <person name="Inagaki Y."/>
            <person name="Hashimoto T."/>
        </authorList>
    </citation>
    <scope>NUCLEOTIDE SEQUENCE [LARGE SCALE GENOMIC DNA]</scope>
    <source>
        <strain evidence="3">NY0173</strain>
    </source>
</reference>
<dbReference type="EMBL" id="BDIP01002092">
    <property type="protein sequence ID" value="GIQ85713.1"/>
    <property type="molecule type" value="Genomic_DNA"/>
</dbReference>
<feature type="coiled-coil region" evidence="1">
    <location>
        <begin position="188"/>
        <end position="241"/>
    </location>
</feature>
<protein>
    <submittedName>
        <fullName evidence="3">Uncharacterized protein</fullName>
    </submittedName>
</protein>
<evidence type="ECO:0000256" key="2">
    <source>
        <dbReference type="SAM" id="MobiDB-lite"/>
    </source>
</evidence>
<evidence type="ECO:0000256" key="1">
    <source>
        <dbReference type="SAM" id="Coils"/>
    </source>
</evidence>
<keyword evidence="1" id="KW-0175">Coiled coil</keyword>
<feature type="region of interest" description="Disordered" evidence="2">
    <location>
        <begin position="23"/>
        <end position="56"/>
    </location>
</feature>
<dbReference type="Proteomes" id="UP000265618">
    <property type="component" value="Unassembled WGS sequence"/>
</dbReference>
<organism evidence="3 4">
    <name type="scientific">Kipferlia bialata</name>
    <dbReference type="NCBI Taxonomy" id="797122"/>
    <lineage>
        <taxon>Eukaryota</taxon>
        <taxon>Metamonada</taxon>
        <taxon>Carpediemonas-like organisms</taxon>
        <taxon>Kipferlia</taxon>
    </lineage>
</organism>
<evidence type="ECO:0000313" key="3">
    <source>
        <dbReference type="EMBL" id="GIQ85713.1"/>
    </source>
</evidence>
<comment type="caution">
    <text evidence="3">The sequence shown here is derived from an EMBL/GenBank/DDBJ whole genome shotgun (WGS) entry which is preliminary data.</text>
</comment>
<proteinExistence type="predicted"/>
<sequence>MSYMDSRDKEEYEAAREILARASQRENERAALKMQRERRMAEQAEASRQRREEERMAELLRREEKLAQYYEARRDKTLAELRSFHEKKYDTQQRLAALRERVSAPPRPSRSVQRLEIREAVKLLEDIVASQVRSSLEEERFIQHEMFLARQAEMRLMSMADAEGRAMRVVDKAHAQAKEREAERQAALDRAQQGVEAHVAEMAKAQEAKVLRETRERQAAVRRAEEVEAEAEEALKAESRRAMGLDPTLIEQLLHLEPVDMGAEGVSIRELESGESVSYILDPAVAVENPTPLPPDTPQSLRILVEQKDQQRETLLRQLATLKQEGDVVTSDLLDTQQSRCCHVIEPGLGMDYAWDQYRLLE</sequence>
<name>A0A9K3CYK1_9EUKA</name>
<dbReference type="AlphaFoldDB" id="A0A9K3CYK1"/>
<accession>A0A9K3CYK1</accession>
<gene>
    <name evidence="3" type="ORF">KIPB_007428</name>
</gene>
<keyword evidence="4" id="KW-1185">Reference proteome</keyword>